<keyword evidence="11" id="KW-1185">Reference proteome</keyword>
<dbReference type="PANTHER" id="PTHR32309:SF13">
    <property type="entry name" value="FERRIC ENTEROBACTIN TRANSPORT PROTEIN FEPE"/>
    <property type="match status" value="1"/>
</dbReference>
<evidence type="ECO:0000256" key="3">
    <source>
        <dbReference type="ARBA" id="ARBA00022679"/>
    </source>
</evidence>
<dbReference type="GO" id="GO:0004715">
    <property type="term" value="F:non-membrane spanning protein tyrosine kinase activity"/>
    <property type="evidence" value="ECO:0007669"/>
    <property type="project" value="UniProtKB-EC"/>
</dbReference>
<evidence type="ECO:0000256" key="7">
    <source>
        <dbReference type="ARBA" id="ARBA00023137"/>
    </source>
</evidence>
<dbReference type="SUPFAM" id="SSF52540">
    <property type="entry name" value="P-loop containing nucleoside triphosphate hydrolases"/>
    <property type="match status" value="1"/>
</dbReference>
<comment type="catalytic activity">
    <reaction evidence="8">
        <text>L-tyrosyl-[protein] + ATP = O-phospho-L-tyrosyl-[protein] + ADP + H(+)</text>
        <dbReference type="Rhea" id="RHEA:10596"/>
        <dbReference type="Rhea" id="RHEA-COMP:10136"/>
        <dbReference type="Rhea" id="RHEA-COMP:20101"/>
        <dbReference type="ChEBI" id="CHEBI:15378"/>
        <dbReference type="ChEBI" id="CHEBI:30616"/>
        <dbReference type="ChEBI" id="CHEBI:46858"/>
        <dbReference type="ChEBI" id="CHEBI:61978"/>
        <dbReference type="ChEBI" id="CHEBI:456216"/>
        <dbReference type="EC" id="2.7.10.2"/>
    </reaction>
</comment>
<dbReference type="InterPro" id="IPR025669">
    <property type="entry name" value="AAA_dom"/>
</dbReference>
<dbReference type="AlphaFoldDB" id="A0A098MCR3"/>
<dbReference type="EC" id="2.7.10.2" evidence="2"/>
<evidence type="ECO:0000256" key="1">
    <source>
        <dbReference type="ARBA" id="ARBA00007316"/>
    </source>
</evidence>
<dbReference type="InterPro" id="IPR050445">
    <property type="entry name" value="Bact_polysacc_biosynth/exp"/>
</dbReference>
<evidence type="ECO:0000256" key="8">
    <source>
        <dbReference type="ARBA" id="ARBA00051245"/>
    </source>
</evidence>
<name>A0A098MCR3_9BACL</name>
<reference evidence="10 11" key="1">
    <citation type="submission" date="2014-08" db="EMBL/GenBank/DDBJ databases">
        <authorList>
            <person name="den Bakker H.C."/>
        </authorList>
    </citation>
    <scope>NUCLEOTIDE SEQUENCE [LARGE SCALE GENOMIC DNA]</scope>
    <source>
        <strain evidence="10 11">DSM 18334</strain>
    </source>
</reference>
<dbReference type="CDD" id="cd05387">
    <property type="entry name" value="BY-kinase"/>
    <property type="match status" value="1"/>
</dbReference>
<dbReference type="Gene3D" id="3.40.50.300">
    <property type="entry name" value="P-loop containing nucleotide triphosphate hydrolases"/>
    <property type="match status" value="1"/>
</dbReference>
<evidence type="ECO:0000256" key="2">
    <source>
        <dbReference type="ARBA" id="ARBA00011903"/>
    </source>
</evidence>
<dbReference type="PANTHER" id="PTHR32309">
    <property type="entry name" value="TYROSINE-PROTEIN KINASE"/>
    <property type="match status" value="1"/>
</dbReference>
<keyword evidence="6" id="KW-0067">ATP-binding</keyword>
<dbReference type="NCBIfam" id="TIGR01007">
    <property type="entry name" value="eps_fam"/>
    <property type="match status" value="1"/>
</dbReference>
<keyword evidence="5" id="KW-0418">Kinase</keyword>
<feature type="domain" description="AAA" evidence="9">
    <location>
        <begin position="42"/>
        <end position="166"/>
    </location>
</feature>
<comment type="similarity">
    <text evidence="1">Belongs to the CpsD/CapB family.</text>
</comment>
<protein>
    <recommendedName>
        <fullName evidence="2">non-specific protein-tyrosine kinase</fullName>
        <ecNumber evidence="2">2.7.10.2</ecNumber>
    </recommendedName>
</protein>
<evidence type="ECO:0000313" key="11">
    <source>
        <dbReference type="Proteomes" id="UP000029734"/>
    </source>
</evidence>
<dbReference type="eggNOG" id="COG0489">
    <property type="taxonomic scope" value="Bacteria"/>
</dbReference>
<keyword evidence="3" id="KW-0808">Transferase</keyword>
<comment type="caution">
    <text evidence="10">The sequence shown here is derived from an EMBL/GenBank/DDBJ whole genome shotgun (WGS) entry which is preliminary data.</text>
</comment>
<keyword evidence="7" id="KW-0829">Tyrosine-protein kinase</keyword>
<reference evidence="10 11" key="2">
    <citation type="submission" date="2014-10" db="EMBL/GenBank/DDBJ databases">
        <title>Comparative genomics of the Paenibacillus odorifer group.</title>
        <authorList>
            <person name="Tsai Y.-C."/>
            <person name="Martin N."/>
            <person name="Korlach J."/>
            <person name="Wiedmann M."/>
        </authorList>
    </citation>
    <scope>NUCLEOTIDE SEQUENCE [LARGE SCALE GENOMIC DNA]</scope>
    <source>
        <strain evidence="10 11">DSM 18334</strain>
    </source>
</reference>
<sequence length="209" mass="22802">MNACLIAHNNTQSAITDQYRAIRNNIRFSSSSEELSTLVVTSSSEGEGKSTVAVNLAISFAQHGGRVLLVDANIRNPNLNHVFNLKLWPGLTDGLANHIDILETIHQSNIENLSVIPGGSSLPNAADLLDSWAMKTFLELARNRYDIIIFDCSSVLESPETIALARRCSGAIVVVKSEKTQQKKVLEAKRLLELANVNIVGAVLNKKKK</sequence>
<dbReference type="Proteomes" id="UP000029734">
    <property type="component" value="Unassembled WGS sequence"/>
</dbReference>
<dbReference type="EMBL" id="JQCR01000002">
    <property type="protein sequence ID" value="KGE19342.1"/>
    <property type="molecule type" value="Genomic_DNA"/>
</dbReference>
<accession>A0A098MCR3</accession>
<dbReference type="InterPro" id="IPR005702">
    <property type="entry name" value="Wzc-like_C"/>
</dbReference>
<dbReference type="GO" id="GO:0005524">
    <property type="term" value="F:ATP binding"/>
    <property type="evidence" value="ECO:0007669"/>
    <property type="project" value="UniProtKB-KW"/>
</dbReference>
<evidence type="ECO:0000256" key="6">
    <source>
        <dbReference type="ARBA" id="ARBA00022840"/>
    </source>
</evidence>
<keyword evidence="4" id="KW-0547">Nucleotide-binding</keyword>
<gene>
    <name evidence="10" type="ORF">PWYN_08325</name>
</gene>
<dbReference type="Pfam" id="PF13614">
    <property type="entry name" value="AAA_31"/>
    <property type="match status" value="1"/>
</dbReference>
<dbReference type="GO" id="GO:0005886">
    <property type="term" value="C:plasma membrane"/>
    <property type="evidence" value="ECO:0007669"/>
    <property type="project" value="TreeGrafter"/>
</dbReference>
<dbReference type="InterPro" id="IPR027417">
    <property type="entry name" value="P-loop_NTPase"/>
</dbReference>
<proteinExistence type="inferred from homology"/>
<evidence type="ECO:0000259" key="9">
    <source>
        <dbReference type="Pfam" id="PF13614"/>
    </source>
</evidence>
<evidence type="ECO:0000256" key="5">
    <source>
        <dbReference type="ARBA" id="ARBA00022777"/>
    </source>
</evidence>
<dbReference type="STRING" id="268407.PWYN_08325"/>
<evidence type="ECO:0000313" key="10">
    <source>
        <dbReference type="EMBL" id="KGE19342.1"/>
    </source>
</evidence>
<organism evidence="10 11">
    <name type="scientific">Paenibacillus wynnii</name>
    <dbReference type="NCBI Taxonomy" id="268407"/>
    <lineage>
        <taxon>Bacteria</taxon>
        <taxon>Bacillati</taxon>
        <taxon>Bacillota</taxon>
        <taxon>Bacilli</taxon>
        <taxon>Bacillales</taxon>
        <taxon>Paenibacillaceae</taxon>
        <taxon>Paenibacillus</taxon>
    </lineage>
</organism>
<evidence type="ECO:0000256" key="4">
    <source>
        <dbReference type="ARBA" id="ARBA00022741"/>
    </source>
</evidence>